<accession>A0A0X8XVI2</accession>
<dbReference type="AlphaFoldDB" id="A0A0X8XVI2"/>
<dbReference type="Pfam" id="PF23807">
    <property type="entry name" value="RHH_10"/>
    <property type="match status" value="1"/>
</dbReference>
<organism evidence="2 3">
    <name type="scientific">Corynebacterium variabile</name>
    <dbReference type="NCBI Taxonomy" id="1727"/>
    <lineage>
        <taxon>Bacteria</taxon>
        <taxon>Bacillati</taxon>
        <taxon>Actinomycetota</taxon>
        <taxon>Actinomycetes</taxon>
        <taxon>Mycobacteriales</taxon>
        <taxon>Corynebacteriaceae</taxon>
        <taxon>Corynebacterium</taxon>
    </lineage>
</organism>
<dbReference type="InterPro" id="IPR013321">
    <property type="entry name" value="Arc_rbn_hlx_hlx"/>
</dbReference>
<dbReference type="InterPro" id="IPR056972">
    <property type="entry name" value="RHH_dom-containing"/>
</dbReference>
<gene>
    <name evidence="2" type="ORF">CVAR292_02965</name>
</gene>
<dbReference type="EMBL" id="FAUH01000042">
    <property type="protein sequence ID" value="CUU67598.1"/>
    <property type="molecule type" value="Genomic_DNA"/>
</dbReference>
<keyword evidence="3" id="KW-1185">Reference proteome</keyword>
<reference evidence="3" key="1">
    <citation type="submission" date="2015-11" db="EMBL/GenBank/DDBJ databases">
        <authorList>
            <person name="Dugat-Bony E."/>
        </authorList>
    </citation>
    <scope>NUCLEOTIDE SEQUENCE [LARGE SCALE GENOMIC DNA]</scope>
    <source>
        <strain evidence="3">Mu292</strain>
    </source>
</reference>
<feature type="compositionally biased region" description="Basic and acidic residues" evidence="1">
    <location>
        <begin position="17"/>
        <end position="28"/>
    </location>
</feature>
<dbReference type="Proteomes" id="UP000182498">
    <property type="component" value="Unassembled WGS sequence"/>
</dbReference>
<evidence type="ECO:0000256" key="1">
    <source>
        <dbReference type="SAM" id="MobiDB-lite"/>
    </source>
</evidence>
<dbReference type="Gene3D" id="1.10.1220.10">
    <property type="entry name" value="Met repressor-like"/>
    <property type="match status" value="1"/>
</dbReference>
<proteinExistence type="predicted"/>
<name>A0A0X8XVI2_9CORY</name>
<dbReference type="GO" id="GO:0006355">
    <property type="term" value="P:regulation of DNA-templated transcription"/>
    <property type="evidence" value="ECO:0007669"/>
    <property type="project" value="InterPro"/>
</dbReference>
<sequence length="93" mass="10128">MAVPKKKATQNAAETLMRSRPDTGKSADTEAGSAASMVSARDILPMRTTPTKTKLTLTVDPDLKRRLKVAAAADEVTVSELVERWATSWLDNR</sequence>
<dbReference type="RefSeq" id="WP_073884848.1">
    <property type="nucleotide sequence ID" value="NZ_FAUH01000042.1"/>
</dbReference>
<protein>
    <submittedName>
        <fullName evidence="2">Uncharacterized protein</fullName>
    </submittedName>
</protein>
<dbReference type="InterPro" id="IPR010985">
    <property type="entry name" value="Ribbon_hlx_hlx"/>
</dbReference>
<evidence type="ECO:0000313" key="2">
    <source>
        <dbReference type="EMBL" id="CUU67598.1"/>
    </source>
</evidence>
<evidence type="ECO:0000313" key="3">
    <source>
        <dbReference type="Proteomes" id="UP000182498"/>
    </source>
</evidence>
<dbReference type="SUPFAM" id="SSF47598">
    <property type="entry name" value="Ribbon-helix-helix"/>
    <property type="match status" value="1"/>
</dbReference>
<feature type="region of interest" description="Disordered" evidence="1">
    <location>
        <begin position="1"/>
        <end position="36"/>
    </location>
</feature>